<sequence length="236" mass="26679">MSDKPAIEQTVFVIDDDEAVRDSLGMLLRTAGLQVQLFKSARAFLKRFSRECSGCLILDIRMPVMSGLDLQDELYKRRCRIPIVFLTGHGDIPMAVRALKKGAFDFIEKPHDEQRLVLATCHALRADAEQRCGIAAPLHSPPDLAERLALLSVREREVLEHILQGRQTRAIAEELCVSVKTVEFHRSRIREKLHVNSLAELFRLFMTNGEQGLRRDECPPVVWSPGKDSPSGRSVR</sequence>
<evidence type="ECO:0000259" key="8">
    <source>
        <dbReference type="PROSITE" id="PS50043"/>
    </source>
</evidence>
<dbReference type="PROSITE" id="PS50110">
    <property type="entry name" value="RESPONSE_REGULATORY"/>
    <property type="match status" value="1"/>
</dbReference>
<keyword evidence="3" id="KW-0805">Transcription regulation</keyword>
<name>A0A084Y5P1_9PROT</name>
<dbReference type="PANTHER" id="PTHR44688:SF16">
    <property type="entry name" value="DNA-BINDING TRANSCRIPTIONAL ACTIVATOR DEVR_DOSR"/>
    <property type="match status" value="1"/>
</dbReference>
<dbReference type="InterPro" id="IPR001789">
    <property type="entry name" value="Sig_transdc_resp-reg_receiver"/>
</dbReference>
<evidence type="ECO:0000313" key="11">
    <source>
        <dbReference type="Proteomes" id="UP000019812"/>
    </source>
</evidence>
<dbReference type="CDD" id="cd17537">
    <property type="entry name" value="REC_FixJ"/>
    <property type="match status" value="1"/>
</dbReference>
<comment type="caution">
    <text evidence="10">The sequence shown here is derived from an EMBL/GenBank/DDBJ whole genome shotgun (WGS) entry which is preliminary data.</text>
</comment>
<dbReference type="SUPFAM" id="SSF52172">
    <property type="entry name" value="CheY-like"/>
    <property type="match status" value="1"/>
</dbReference>
<dbReference type="Pfam" id="PF00196">
    <property type="entry name" value="GerE"/>
    <property type="match status" value="1"/>
</dbReference>
<dbReference type="GO" id="GO:0003677">
    <property type="term" value="F:DNA binding"/>
    <property type="evidence" value="ECO:0007669"/>
    <property type="project" value="UniProtKB-KW"/>
</dbReference>
<evidence type="ECO:0000256" key="2">
    <source>
        <dbReference type="ARBA" id="ARBA00023012"/>
    </source>
</evidence>
<feature type="modified residue" description="4-aspartylphosphate" evidence="6">
    <location>
        <position position="59"/>
    </location>
</feature>
<evidence type="ECO:0000256" key="3">
    <source>
        <dbReference type="ARBA" id="ARBA00023015"/>
    </source>
</evidence>
<dbReference type="EMBL" id="JDSS02000006">
    <property type="protein sequence ID" value="KFB70035.1"/>
    <property type="molecule type" value="Genomic_DNA"/>
</dbReference>
<evidence type="ECO:0000256" key="6">
    <source>
        <dbReference type="PROSITE-ProRule" id="PRU00169"/>
    </source>
</evidence>
<dbReference type="InterPro" id="IPR036388">
    <property type="entry name" value="WH-like_DNA-bd_sf"/>
</dbReference>
<keyword evidence="1 6" id="KW-0597">Phosphoprotein</keyword>
<feature type="domain" description="Response regulatory" evidence="9">
    <location>
        <begin position="10"/>
        <end position="124"/>
    </location>
</feature>
<dbReference type="PRINTS" id="PR00038">
    <property type="entry name" value="HTHLUXR"/>
</dbReference>
<dbReference type="GO" id="GO:0000160">
    <property type="term" value="P:phosphorelay signal transduction system"/>
    <property type="evidence" value="ECO:0007669"/>
    <property type="project" value="UniProtKB-KW"/>
</dbReference>
<evidence type="ECO:0000259" key="9">
    <source>
        <dbReference type="PROSITE" id="PS50110"/>
    </source>
</evidence>
<dbReference type="SUPFAM" id="SSF46894">
    <property type="entry name" value="C-terminal effector domain of the bipartite response regulators"/>
    <property type="match status" value="1"/>
</dbReference>
<keyword evidence="4" id="KW-0238">DNA-binding</keyword>
<evidence type="ECO:0000256" key="4">
    <source>
        <dbReference type="ARBA" id="ARBA00023125"/>
    </source>
</evidence>
<dbReference type="FunFam" id="3.40.50.2300:FF:000018">
    <property type="entry name" value="DNA-binding transcriptional regulator NtrC"/>
    <property type="match status" value="1"/>
</dbReference>
<dbReference type="RefSeq" id="WP_273702882.1">
    <property type="nucleotide sequence ID" value="NZ_JDSS02000006.1"/>
</dbReference>
<keyword evidence="2" id="KW-0902">Two-component regulatory system</keyword>
<dbReference type="SMART" id="SM00448">
    <property type="entry name" value="REC"/>
    <property type="match status" value="1"/>
</dbReference>
<dbReference type="PANTHER" id="PTHR44688">
    <property type="entry name" value="DNA-BINDING TRANSCRIPTIONAL ACTIVATOR DEVR_DOSR"/>
    <property type="match status" value="1"/>
</dbReference>
<dbReference type="CDD" id="cd06170">
    <property type="entry name" value="LuxR_C_like"/>
    <property type="match status" value="1"/>
</dbReference>
<dbReference type="InterPro" id="IPR016032">
    <property type="entry name" value="Sig_transdc_resp-reg_C-effctor"/>
</dbReference>
<evidence type="ECO:0000313" key="10">
    <source>
        <dbReference type="EMBL" id="KFB70035.1"/>
    </source>
</evidence>
<evidence type="ECO:0000256" key="5">
    <source>
        <dbReference type="ARBA" id="ARBA00023163"/>
    </source>
</evidence>
<dbReference type="PROSITE" id="PS50043">
    <property type="entry name" value="HTH_LUXR_2"/>
    <property type="match status" value="1"/>
</dbReference>
<accession>A0A084Y5P1</accession>
<dbReference type="InterPro" id="IPR011006">
    <property type="entry name" value="CheY-like_superfamily"/>
</dbReference>
<reference evidence="10 11" key="1">
    <citation type="submission" date="2014-07" db="EMBL/GenBank/DDBJ databases">
        <title>Expanding our view of genomic diversity in Candidatus Accumulibacter clades.</title>
        <authorList>
            <person name="Skennerton C.T."/>
            <person name="Barr J.J."/>
            <person name="Slater F.R."/>
            <person name="Bond P.L."/>
            <person name="Tyson G.W."/>
        </authorList>
    </citation>
    <scope>NUCLEOTIDE SEQUENCE [LARGE SCALE GENOMIC DNA]</scope>
    <source>
        <strain evidence="11">SK-01</strain>
    </source>
</reference>
<dbReference type="InterPro" id="IPR000792">
    <property type="entry name" value="Tscrpt_reg_LuxR_C"/>
</dbReference>
<dbReference type="Proteomes" id="UP000019812">
    <property type="component" value="Unassembled WGS sequence"/>
</dbReference>
<dbReference type="Gene3D" id="3.40.50.2300">
    <property type="match status" value="1"/>
</dbReference>
<feature type="domain" description="HTH luxR-type" evidence="8">
    <location>
        <begin position="144"/>
        <end position="209"/>
    </location>
</feature>
<dbReference type="Pfam" id="PF00072">
    <property type="entry name" value="Response_reg"/>
    <property type="match status" value="1"/>
</dbReference>
<gene>
    <name evidence="10" type="primary">tdiR_1</name>
    <name evidence="10" type="ORF">CAPSK01_000434</name>
</gene>
<evidence type="ECO:0000256" key="1">
    <source>
        <dbReference type="ARBA" id="ARBA00022553"/>
    </source>
</evidence>
<organism evidence="10 11">
    <name type="scientific">Candidatus Accumulibacter vicinus</name>
    <dbReference type="NCBI Taxonomy" id="2954382"/>
    <lineage>
        <taxon>Bacteria</taxon>
        <taxon>Pseudomonadati</taxon>
        <taxon>Pseudomonadota</taxon>
        <taxon>Betaproteobacteria</taxon>
        <taxon>Candidatus Accumulibacter</taxon>
    </lineage>
</organism>
<proteinExistence type="predicted"/>
<dbReference type="STRING" id="1457154.CAPSK01_000434"/>
<feature type="region of interest" description="Disordered" evidence="7">
    <location>
        <begin position="216"/>
        <end position="236"/>
    </location>
</feature>
<dbReference type="Gene3D" id="1.10.10.10">
    <property type="entry name" value="Winged helix-like DNA-binding domain superfamily/Winged helix DNA-binding domain"/>
    <property type="match status" value="1"/>
</dbReference>
<keyword evidence="5" id="KW-0804">Transcription</keyword>
<dbReference type="GO" id="GO:0006355">
    <property type="term" value="P:regulation of DNA-templated transcription"/>
    <property type="evidence" value="ECO:0007669"/>
    <property type="project" value="InterPro"/>
</dbReference>
<evidence type="ECO:0000256" key="7">
    <source>
        <dbReference type="SAM" id="MobiDB-lite"/>
    </source>
</evidence>
<protein>
    <submittedName>
        <fullName evidence="10">Transcriptional regulatory protein TdiR</fullName>
    </submittedName>
</protein>
<dbReference type="PROSITE" id="PS00622">
    <property type="entry name" value="HTH_LUXR_1"/>
    <property type="match status" value="1"/>
</dbReference>
<dbReference type="AlphaFoldDB" id="A0A084Y5P1"/>
<dbReference type="SMART" id="SM00421">
    <property type="entry name" value="HTH_LUXR"/>
    <property type="match status" value="1"/>
</dbReference>